<protein>
    <submittedName>
        <fullName evidence="3">Conserved hypothetical plastid protein</fullName>
    </submittedName>
</protein>
<dbReference type="Pfam" id="PF02470">
    <property type="entry name" value="MlaD"/>
    <property type="match status" value="1"/>
</dbReference>
<keyword evidence="3" id="KW-0150">Chloroplast</keyword>
<keyword evidence="1" id="KW-0472">Membrane</keyword>
<dbReference type="AlphaFoldDB" id="A0A6H1U7V6"/>
<reference evidence="3" key="1">
    <citation type="submission" date="2020-03" db="EMBL/GenBank/DDBJ databases">
        <title>Complete organellar genome analysis of the invasive marine red alga Caulacanthus okamurae (Caulacanthaceae, Rhodophyta) from Moss Landing, California, USA.</title>
        <authorList>
            <person name="Hughey J.R."/>
        </authorList>
    </citation>
    <scope>NUCLEOTIDE SEQUENCE</scope>
</reference>
<accession>A0A6H1U7V6</accession>
<feature type="transmembrane region" description="Helical" evidence="1">
    <location>
        <begin position="12"/>
        <end position="33"/>
    </location>
</feature>
<evidence type="ECO:0000256" key="1">
    <source>
        <dbReference type="SAM" id="Phobius"/>
    </source>
</evidence>
<dbReference type="GeneID" id="54615748"/>
<dbReference type="EMBL" id="MT193838">
    <property type="protein sequence ID" value="QIZ74745.1"/>
    <property type="molecule type" value="Genomic_DNA"/>
</dbReference>
<dbReference type="RefSeq" id="YP_009774128.1">
    <property type="nucleotide sequence ID" value="NC_047434.1"/>
</dbReference>
<feature type="domain" description="Mce/MlaD" evidence="2">
    <location>
        <begin position="40"/>
        <end position="116"/>
    </location>
</feature>
<sequence>MNQIESVNFWKHLQNIIIFFLFIGFTVVLWLIMNFDMNNQTYSIFIEFENAHGIRQGTSLRMRGINVGFVKKIKIDLNSVLVLGSIKSRYILIPKNSIIETNQTGLLNDTVIDIIPLDLINERESKDVNVLSSQCLKSKVVCHLNYLQGERGLNYDDLVRAATRISQRFDDPSFFELLYMFLQNTIELSNDIFSITLDVSNLISIFYSILKKRLESY</sequence>
<dbReference type="InterPro" id="IPR003399">
    <property type="entry name" value="Mce/MlaD"/>
</dbReference>
<dbReference type="InterPro" id="IPR039342">
    <property type="entry name" value="TGD2-like"/>
</dbReference>
<organism evidence="3">
    <name type="scientific">Caulacanthus okamurae</name>
    <dbReference type="NCBI Taxonomy" id="152008"/>
    <lineage>
        <taxon>Eukaryota</taxon>
        <taxon>Rhodophyta</taxon>
        <taxon>Florideophyceae</taxon>
        <taxon>Rhodymeniophycidae</taxon>
        <taxon>Gigartinales</taxon>
        <taxon>Caulacanthaceae</taxon>
        <taxon>Caulacanthus</taxon>
    </lineage>
</organism>
<name>A0A6H1U7V6_9FLOR</name>
<evidence type="ECO:0000313" key="3">
    <source>
        <dbReference type="EMBL" id="QIZ74745.1"/>
    </source>
</evidence>
<dbReference type="PANTHER" id="PTHR34675:SF1">
    <property type="entry name" value="PROTEIN TRIGALACTOSYLDIACYLGLYCEROL 2, CHLOROPLASTIC"/>
    <property type="match status" value="1"/>
</dbReference>
<gene>
    <name evidence="3" type="primary">ycf22</name>
</gene>
<keyword evidence="3" id="KW-0934">Plastid</keyword>
<evidence type="ECO:0000259" key="2">
    <source>
        <dbReference type="Pfam" id="PF02470"/>
    </source>
</evidence>
<keyword evidence="1" id="KW-1133">Transmembrane helix</keyword>
<keyword evidence="1" id="KW-0812">Transmembrane</keyword>
<dbReference type="PANTHER" id="PTHR34675">
    <property type="entry name" value="PROTEIN TRIGALACTOSYLDIACYLGLYCEROL 2, CHLOROPLASTIC"/>
    <property type="match status" value="1"/>
</dbReference>
<geneLocation type="chloroplast" evidence="3"/>
<proteinExistence type="predicted"/>